<dbReference type="OrthoDB" id="5780965at2759"/>
<dbReference type="EMBL" id="KQ435180">
    <property type="protein sequence ID" value="KZC15015.1"/>
    <property type="molecule type" value="Genomic_DNA"/>
</dbReference>
<sequence>MSEFVTVDMMNEEPESGETPGLTSREILNNNNNNHSSNNNNNTATTITRYIHIKHADSSVKIFRETTV</sequence>
<name>A0A154PSX0_DUFNO</name>
<organism evidence="2 3">
    <name type="scientific">Dufourea novaeangliae</name>
    <name type="common">Sweat bee</name>
    <dbReference type="NCBI Taxonomy" id="178035"/>
    <lineage>
        <taxon>Eukaryota</taxon>
        <taxon>Metazoa</taxon>
        <taxon>Ecdysozoa</taxon>
        <taxon>Arthropoda</taxon>
        <taxon>Hexapoda</taxon>
        <taxon>Insecta</taxon>
        <taxon>Pterygota</taxon>
        <taxon>Neoptera</taxon>
        <taxon>Endopterygota</taxon>
        <taxon>Hymenoptera</taxon>
        <taxon>Apocrita</taxon>
        <taxon>Aculeata</taxon>
        <taxon>Apoidea</taxon>
        <taxon>Anthophila</taxon>
        <taxon>Halictidae</taxon>
        <taxon>Rophitinae</taxon>
        <taxon>Dufourea</taxon>
    </lineage>
</organism>
<dbReference type="Proteomes" id="UP000076502">
    <property type="component" value="Unassembled WGS sequence"/>
</dbReference>
<evidence type="ECO:0000313" key="3">
    <source>
        <dbReference type="Proteomes" id="UP000076502"/>
    </source>
</evidence>
<evidence type="ECO:0000256" key="1">
    <source>
        <dbReference type="SAM" id="MobiDB-lite"/>
    </source>
</evidence>
<evidence type="ECO:0000313" key="2">
    <source>
        <dbReference type="EMBL" id="KZC15015.1"/>
    </source>
</evidence>
<gene>
    <name evidence="2" type="ORF">WN55_07863</name>
</gene>
<accession>A0A154PSX0</accession>
<protein>
    <submittedName>
        <fullName evidence="2">Uncharacterized protein</fullName>
    </submittedName>
</protein>
<reference evidence="2 3" key="1">
    <citation type="submission" date="2015-07" db="EMBL/GenBank/DDBJ databases">
        <title>The genome of Dufourea novaeangliae.</title>
        <authorList>
            <person name="Pan H."/>
            <person name="Kapheim K."/>
        </authorList>
    </citation>
    <scope>NUCLEOTIDE SEQUENCE [LARGE SCALE GENOMIC DNA]</scope>
    <source>
        <strain evidence="2">0120121106</strain>
        <tissue evidence="2">Whole body</tissue>
    </source>
</reference>
<feature type="region of interest" description="Disordered" evidence="1">
    <location>
        <begin position="1"/>
        <end position="43"/>
    </location>
</feature>
<feature type="compositionally biased region" description="Low complexity" evidence="1">
    <location>
        <begin position="29"/>
        <end position="42"/>
    </location>
</feature>
<proteinExistence type="predicted"/>
<dbReference type="AlphaFoldDB" id="A0A154PSX0"/>
<keyword evidence="3" id="KW-1185">Reference proteome</keyword>